<name>A0AAV7KC26_9METZ</name>
<dbReference type="Pfam" id="PF26100">
    <property type="entry name" value="RAG1_RNase_H"/>
    <property type="match status" value="1"/>
</dbReference>
<dbReference type="EMBL" id="JAKMXF010000099">
    <property type="protein sequence ID" value="KAI6658255.1"/>
    <property type="molecule type" value="Genomic_DNA"/>
</dbReference>
<organism evidence="2 3">
    <name type="scientific">Oopsacas minuta</name>
    <dbReference type="NCBI Taxonomy" id="111878"/>
    <lineage>
        <taxon>Eukaryota</taxon>
        <taxon>Metazoa</taxon>
        <taxon>Porifera</taxon>
        <taxon>Hexactinellida</taxon>
        <taxon>Hexasterophora</taxon>
        <taxon>Lyssacinosida</taxon>
        <taxon>Leucopsacidae</taxon>
        <taxon>Oopsacas</taxon>
    </lineage>
</organism>
<proteinExistence type="predicted"/>
<accession>A0AAV7KC26</accession>
<reference evidence="2 3" key="1">
    <citation type="journal article" date="2023" name="BMC Biol.">
        <title>The compact genome of the sponge Oopsacas minuta (Hexactinellida) is lacking key metazoan core genes.</title>
        <authorList>
            <person name="Santini S."/>
            <person name="Schenkelaars Q."/>
            <person name="Jourda C."/>
            <person name="Duchesne M."/>
            <person name="Belahbib H."/>
            <person name="Rocher C."/>
            <person name="Selva M."/>
            <person name="Riesgo A."/>
            <person name="Vervoort M."/>
            <person name="Leys S.P."/>
            <person name="Kodjabachian L."/>
            <person name="Le Bivic A."/>
            <person name="Borchiellini C."/>
            <person name="Claverie J.M."/>
            <person name="Renard E."/>
        </authorList>
    </citation>
    <scope>NUCLEOTIDE SEQUENCE [LARGE SCALE GENOMIC DNA]</scope>
    <source>
        <strain evidence="2">SPO-2</strain>
    </source>
</reference>
<evidence type="ECO:0000313" key="2">
    <source>
        <dbReference type="EMBL" id="KAI6658255.1"/>
    </source>
</evidence>
<dbReference type="AlphaFoldDB" id="A0AAV7KC26"/>
<protein>
    <recommendedName>
        <fullName evidence="1">V(D)J recombination-activating protein 1 RNase H domain-containing protein</fullName>
    </recommendedName>
</protein>
<feature type="domain" description="V(D)J recombination-activating protein 1 RNase H" evidence="1">
    <location>
        <begin position="246"/>
        <end position="362"/>
    </location>
</feature>
<dbReference type="Proteomes" id="UP001165289">
    <property type="component" value="Unassembled WGS sequence"/>
</dbReference>
<dbReference type="InterPro" id="IPR058554">
    <property type="entry name" value="RAG1_RNase_H"/>
</dbReference>
<evidence type="ECO:0000313" key="3">
    <source>
        <dbReference type="Proteomes" id="UP001165289"/>
    </source>
</evidence>
<comment type="caution">
    <text evidence="2">The sequence shown here is derived from an EMBL/GenBank/DDBJ whole genome shotgun (WGS) entry which is preliminary data.</text>
</comment>
<evidence type="ECO:0000259" key="1">
    <source>
        <dbReference type="Pfam" id="PF26100"/>
    </source>
</evidence>
<sequence length="674" mass="76735">MDSQQLDDKYYSCIRYKFVELKGDREIFRKRNDLNTWDDMIFFDNSTLAEKRRLSSEGDICTPNHVHAKAIRKPLLELTIKGQRVRLEPLLALIKSLAASENVDSKTMAAMALKFVSSSSGDYSTSSFCLEIVSKGTFQGNIKTHISIAKSTFLLGQLEIGKRKYIELRRLCKSDNVLFPKYELISQYRADITLEKEFIFIRNVSDAPMGVGISYISIIKQTISRLLESLPTDSEFEFPLTFSATDGLDGSGSHQVYNQIQESPDIGSKNFILFAFKPLAIHDSANKLIWENERPNSQFQIRPVTLLAAKENSENVRHLMDTYINPYVADMEENGILLSQGLVRIKLLRTMFDGKMAGILSGAGGAHCQLCTATFKQLHDVELIRDGFPINRSITSAKELFQSVNEVEFLSLSSNDRLGLTHQPISDIDIICSSPLHSYLCIFRWFMTLVYHLQSGARKWSPSSLGIKNSMKFVSGLLMEKTGMKIDQPSSDGGTTSTGNVARNCFLDKNQFLYWVCSLIPTEYHENIKVIHTNLSVCLRIYNCDREINTERLDILCKDTYEYIVIRFPWANISPTLHKLLAHSSELIRTCNNSHGLKVFSEEAVEVSNKLVRRYREHLARKMSFSLNTRDIFIRLMCNSDPVLNMYRKFTKACKKTHSSEPSDQEILFSQLTC</sequence>
<keyword evidence="3" id="KW-1185">Reference proteome</keyword>
<gene>
    <name evidence="2" type="ORF">LOD99_15524</name>
</gene>